<evidence type="ECO:0000313" key="2">
    <source>
        <dbReference type="Proteomes" id="UP000772434"/>
    </source>
</evidence>
<dbReference type="AlphaFoldDB" id="A0A9P5U9G9"/>
<evidence type="ECO:0000313" key="1">
    <source>
        <dbReference type="EMBL" id="KAF9070967.1"/>
    </source>
</evidence>
<organism evidence="1 2">
    <name type="scientific">Rhodocollybia butyracea</name>
    <dbReference type="NCBI Taxonomy" id="206335"/>
    <lineage>
        <taxon>Eukaryota</taxon>
        <taxon>Fungi</taxon>
        <taxon>Dikarya</taxon>
        <taxon>Basidiomycota</taxon>
        <taxon>Agaricomycotina</taxon>
        <taxon>Agaricomycetes</taxon>
        <taxon>Agaricomycetidae</taxon>
        <taxon>Agaricales</taxon>
        <taxon>Marasmiineae</taxon>
        <taxon>Omphalotaceae</taxon>
        <taxon>Rhodocollybia</taxon>
    </lineage>
</organism>
<accession>A0A9P5U9G9</accession>
<dbReference type="EMBL" id="JADNRY010000036">
    <property type="protein sequence ID" value="KAF9070967.1"/>
    <property type="molecule type" value="Genomic_DNA"/>
</dbReference>
<dbReference type="Proteomes" id="UP000772434">
    <property type="component" value="Unassembled WGS sequence"/>
</dbReference>
<dbReference type="OrthoDB" id="3129901at2759"/>
<reference evidence="1" key="1">
    <citation type="submission" date="2020-11" db="EMBL/GenBank/DDBJ databases">
        <authorList>
            <consortium name="DOE Joint Genome Institute"/>
            <person name="Ahrendt S."/>
            <person name="Riley R."/>
            <person name="Andreopoulos W."/>
            <person name="Labutti K."/>
            <person name="Pangilinan J."/>
            <person name="Ruiz-Duenas F.J."/>
            <person name="Barrasa J.M."/>
            <person name="Sanchez-Garcia M."/>
            <person name="Camarero S."/>
            <person name="Miyauchi S."/>
            <person name="Serrano A."/>
            <person name="Linde D."/>
            <person name="Babiker R."/>
            <person name="Drula E."/>
            <person name="Ayuso-Fernandez I."/>
            <person name="Pacheco R."/>
            <person name="Padilla G."/>
            <person name="Ferreira P."/>
            <person name="Barriuso J."/>
            <person name="Kellner H."/>
            <person name="Castanera R."/>
            <person name="Alfaro M."/>
            <person name="Ramirez L."/>
            <person name="Pisabarro A.G."/>
            <person name="Kuo A."/>
            <person name="Tritt A."/>
            <person name="Lipzen A."/>
            <person name="He G."/>
            <person name="Yan M."/>
            <person name="Ng V."/>
            <person name="Cullen D."/>
            <person name="Martin F."/>
            <person name="Rosso M.-N."/>
            <person name="Henrissat B."/>
            <person name="Hibbett D."/>
            <person name="Martinez A.T."/>
            <person name="Grigoriev I.V."/>
        </authorList>
    </citation>
    <scope>NUCLEOTIDE SEQUENCE</scope>
    <source>
        <strain evidence="1">AH 40177</strain>
    </source>
</reference>
<name>A0A9P5U9G9_9AGAR</name>
<gene>
    <name evidence="1" type="ORF">BDP27DRAFT_1419498</name>
</gene>
<protein>
    <submittedName>
        <fullName evidence="1">Uncharacterized protein</fullName>
    </submittedName>
</protein>
<keyword evidence="2" id="KW-1185">Reference proteome</keyword>
<sequence>MSNSNNGVVCFVSADFSTALSKEYFFDMPSSVAGVRLNLGVSGPLYRPTSYEVVNKLDKGEASYSDFELLSDLHSVEKYYLKGVLYLIVCSEIPIGPYPIEVNNFPPSSWTAEDVKKNCQEIILDSSIPDPIRAQILSFKSPRKVSQSAFAAVDSQWNILEAADQPSEIILAERFQAESSHYQQLADTNLKKIRAIFTADIGAKEQLMGLFFIQLAGARIEDSTYKFRFTSKSWPDNAIILVHSHSETRSYKPLSDACLWKKNVPCWLVEIHSKNSADFHRLLMQGAWLVKHYSQASTSFVLPLIYIGQNFVAKIFNMFYSPATNQILYTKEELMDLSDPISAISMLAMIYNMSEYTRPDSDALSVFGDDFGTVVASIETKGSVSSKVK</sequence>
<proteinExistence type="predicted"/>
<comment type="caution">
    <text evidence="1">The sequence shown here is derived from an EMBL/GenBank/DDBJ whole genome shotgun (WGS) entry which is preliminary data.</text>
</comment>